<accession>A0AAW0VX89</accession>
<evidence type="ECO:0000256" key="2">
    <source>
        <dbReference type="SAM" id="Phobius"/>
    </source>
</evidence>
<protein>
    <submittedName>
        <fullName evidence="3">Uncharacterized protein</fullName>
    </submittedName>
</protein>
<proteinExistence type="predicted"/>
<reference evidence="3 4" key="1">
    <citation type="journal article" date="2024" name="BMC Genomics">
        <title>Genome assembly of redclaw crayfish (Cherax quadricarinatus) provides insights into its immune adaptation and hypoxia tolerance.</title>
        <authorList>
            <person name="Liu Z."/>
            <person name="Zheng J."/>
            <person name="Li H."/>
            <person name="Fang K."/>
            <person name="Wang S."/>
            <person name="He J."/>
            <person name="Zhou D."/>
            <person name="Weng S."/>
            <person name="Chi M."/>
            <person name="Gu Z."/>
            <person name="He J."/>
            <person name="Li F."/>
            <person name="Wang M."/>
        </authorList>
    </citation>
    <scope>NUCLEOTIDE SEQUENCE [LARGE SCALE GENOMIC DNA]</scope>
    <source>
        <strain evidence="3">ZL_2023a</strain>
    </source>
</reference>
<evidence type="ECO:0000313" key="4">
    <source>
        <dbReference type="Proteomes" id="UP001445076"/>
    </source>
</evidence>
<feature type="region of interest" description="Disordered" evidence="1">
    <location>
        <begin position="206"/>
        <end position="241"/>
    </location>
</feature>
<dbReference type="Proteomes" id="UP001445076">
    <property type="component" value="Unassembled WGS sequence"/>
</dbReference>
<organism evidence="3 4">
    <name type="scientific">Cherax quadricarinatus</name>
    <name type="common">Australian red claw crayfish</name>
    <dbReference type="NCBI Taxonomy" id="27406"/>
    <lineage>
        <taxon>Eukaryota</taxon>
        <taxon>Metazoa</taxon>
        <taxon>Ecdysozoa</taxon>
        <taxon>Arthropoda</taxon>
        <taxon>Crustacea</taxon>
        <taxon>Multicrustacea</taxon>
        <taxon>Malacostraca</taxon>
        <taxon>Eumalacostraca</taxon>
        <taxon>Eucarida</taxon>
        <taxon>Decapoda</taxon>
        <taxon>Pleocyemata</taxon>
        <taxon>Astacidea</taxon>
        <taxon>Parastacoidea</taxon>
        <taxon>Parastacidae</taxon>
        <taxon>Cherax</taxon>
    </lineage>
</organism>
<feature type="compositionally biased region" description="Basic and acidic residues" evidence="1">
    <location>
        <begin position="229"/>
        <end position="241"/>
    </location>
</feature>
<feature type="transmembrane region" description="Helical" evidence="2">
    <location>
        <begin position="94"/>
        <end position="118"/>
    </location>
</feature>
<feature type="transmembrane region" description="Helical" evidence="2">
    <location>
        <begin position="7"/>
        <end position="24"/>
    </location>
</feature>
<gene>
    <name evidence="3" type="ORF">OTU49_012398</name>
</gene>
<keyword evidence="4" id="KW-1185">Reference proteome</keyword>
<dbReference type="AlphaFoldDB" id="A0AAW0VX89"/>
<keyword evidence="2" id="KW-0472">Membrane</keyword>
<feature type="transmembrane region" description="Helical" evidence="2">
    <location>
        <begin position="66"/>
        <end position="88"/>
    </location>
</feature>
<dbReference type="EMBL" id="JARKIK010000097">
    <property type="protein sequence ID" value="KAK8721963.1"/>
    <property type="molecule type" value="Genomic_DNA"/>
</dbReference>
<name>A0AAW0VX89_CHEQU</name>
<comment type="caution">
    <text evidence="3">The sequence shown here is derived from an EMBL/GenBank/DDBJ whole genome shotgun (WGS) entry which is preliminary data.</text>
</comment>
<evidence type="ECO:0000313" key="3">
    <source>
        <dbReference type="EMBL" id="KAK8721963.1"/>
    </source>
</evidence>
<evidence type="ECO:0000256" key="1">
    <source>
        <dbReference type="SAM" id="MobiDB-lite"/>
    </source>
</evidence>
<keyword evidence="2" id="KW-0812">Transmembrane</keyword>
<dbReference type="EMBL" id="JARKIK010000097">
    <property type="protein sequence ID" value="KAK8721962.1"/>
    <property type="molecule type" value="Genomic_DNA"/>
</dbReference>
<keyword evidence="2" id="KW-1133">Transmembrane helix</keyword>
<feature type="transmembrane region" description="Helical" evidence="2">
    <location>
        <begin position="139"/>
        <end position="164"/>
    </location>
</feature>
<reference evidence="3" key="2">
    <citation type="submission" date="2024-01" db="EMBL/GenBank/DDBJ databases">
        <authorList>
            <person name="He J."/>
            <person name="Wang M."/>
            <person name="Zheng J."/>
            <person name="Liu Z."/>
        </authorList>
    </citation>
    <scope>NUCLEOTIDE SEQUENCE</scope>
    <source>
        <strain evidence="3">ZL_2023a</strain>
        <tissue evidence="3">Muscle</tissue>
    </source>
</reference>
<sequence length="241" mass="27688">MACTLKSVVVCGILLAILDIIHGLVTSGFYGYQFIVQSFYLCPLNLPVEKCHNKIYIYEQMFQMRVFIGIGEGIAGVIFSVIYIVALVKHKPSLTWIWLMKSFAVVAINVYYLSNWLIRQGRYDHINWEKHRFEDQFIYAGEGLTLAQVVIMVLFCFIGAIFTYKVCEERTASRRNSLRHRRKWGSNDATAPPLDHYDEEEAQYLNDALTNSEKTHPARATSKQSLSEISREDTFKHSTGV</sequence>